<feature type="transmembrane region" description="Helical" evidence="1">
    <location>
        <begin position="81"/>
        <end position="103"/>
    </location>
</feature>
<sequence>MASEQDDWLDNSLQYNLTRYQPIDKLLPEVSDTRLNYSLSDNVTDLGYSNFTSDDYCSSNHSHVYLNVTCEFPINYAEPMYGYIAPFLLATTTVANTLIVVVLSRRHMRTPTNVVLMAMALCDMFTMLFPAPWLFYMYTFGNHYKPLSPVRACEAWHYMNEVSYFDLTDWRSGQRPCVLRMWVRYAQLQNVCVKLMIFSVWVFICTLADQCHFVCTKSVITGKLE</sequence>
<reference evidence="2" key="1">
    <citation type="submission" date="2022-03" db="EMBL/GenBank/DDBJ databases">
        <authorList>
            <person name="Lindestad O."/>
        </authorList>
    </citation>
    <scope>NUCLEOTIDE SEQUENCE</scope>
</reference>
<keyword evidence="1" id="KW-0812">Transmembrane</keyword>
<comment type="caution">
    <text evidence="2">The sequence shown here is derived from an EMBL/GenBank/DDBJ whole genome shotgun (WGS) entry which is preliminary data.</text>
</comment>
<dbReference type="InterPro" id="IPR019427">
    <property type="entry name" value="7TM_GPCR_serpentine_rcpt_Srw"/>
</dbReference>
<gene>
    <name evidence="2" type="primary">jg437</name>
    <name evidence="2" type="ORF">PAEG_LOCUS4181</name>
</gene>
<keyword evidence="1" id="KW-1133">Transmembrane helix</keyword>
<accession>A0A8S4QQJ7</accession>
<dbReference type="PANTHER" id="PTHR47023">
    <property type="entry name" value="SEX PEPTIDE RECEPTOR"/>
    <property type="match status" value="1"/>
</dbReference>
<dbReference type="AlphaFoldDB" id="A0A8S4QQJ7"/>
<dbReference type="InterPro" id="IPR053071">
    <property type="entry name" value="GPCR1-related_rcpt"/>
</dbReference>
<evidence type="ECO:0000256" key="1">
    <source>
        <dbReference type="SAM" id="Phobius"/>
    </source>
</evidence>
<evidence type="ECO:0000313" key="3">
    <source>
        <dbReference type="Proteomes" id="UP000838756"/>
    </source>
</evidence>
<dbReference type="Gene3D" id="1.20.1070.10">
    <property type="entry name" value="Rhodopsin 7-helix transmembrane proteins"/>
    <property type="match status" value="1"/>
</dbReference>
<organism evidence="2 3">
    <name type="scientific">Pararge aegeria aegeria</name>
    <dbReference type="NCBI Taxonomy" id="348720"/>
    <lineage>
        <taxon>Eukaryota</taxon>
        <taxon>Metazoa</taxon>
        <taxon>Ecdysozoa</taxon>
        <taxon>Arthropoda</taxon>
        <taxon>Hexapoda</taxon>
        <taxon>Insecta</taxon>
        <taxon>Pterygota</taxon>
        <taxon>Neoptera</taxon>
        <taxon>Endopterygota</taxon>
        <taxon>Lepidoptera</taxon>
        <taxon>Glossata</taxon>
        <taxon>Ditrysia</taxon>
        <taxon>Papilionoidea</taxon>
        <taxon>Nymphalidae</taxon>
        <taxon>Satyrinae</taxon>
        <taxon>Satyrini</taxon>
        <taxon>Parargina</taxon>
        <taxon>Pararge</taxon>
    </lineage>
</organism>
<protein>
    <submittedName>
        <fullName evidence="2">Jg437 protein</fullName>
    </submittedName>
</protein>
<feature type="transmembrane region" description="Helical" evidence="1">
    <location>
        <begin position="115"/>
        <end position="138"/>
    </location>
</feature>
<proteinExistence type="predicted"/>
<feature type="transmembrane region" description="Helical" evidence="1">
    <location>
        <begin position="188"/>
        <end position="208"/>
    </location>
</feature>
<name>A0A8S4QQJ7_9NEOP</name>
<dbReference type="GO" id="GO:0008528">
    <property type="term" value="F:G protein-coupled peptide receptor activity"/>
    <property type="evidence" value="ECO:0007669"/>
    <property type="project" value="InterPro"/>
</dbReference>
<evidence type="ECO:0000313" key="2">
    <source>
        <dbReference type="EMBL" id="CAH2216112.1"/>
    </source>
</evidence>
<keyword evidence="3" id="KW-1185">Reference proteome</keyword>
<dbReference type="OrthoDB" id="5962323at2759"/>
<dbReference type="EMBL" id="CAKXAJ010014085">
    <property type="protein sequence ID" value="CAH2216112.1"/>
    <property type="molecule type" value="Genomic_DNA"/>
</dbReference>
<dbReference type="Proteomes" id="UP000838756">
    <property type="component" value="Unassembled WGS sequence"/>
</dbReference>
<keyword evidence="1" id="KW-0472">Membrane</keyword>
<dbReference type="PANTHER" id="PTHR47023:SF1">
    <property type="entry name" value="SEX PEPTIDE RECEPTOR"/>
    <property type="match status" value="1"/>
</dbReference>
<dbReference type="Pfam" id="PF10324">
    <property type="entry name" value="7TM_GPCR_Srw"/>
    <property type="match status" value="1"/>
</dbReference>
<dbReference type="SUPFAM" id="SSF81321">
    <property type="entry name" value="Family A G protein-coupled receptor-like"/>
    <property type="match status" value="1"/>
</dbReference>